<name>A0ABT6RD32_9BACT</name>
<comment type="caution">
    <text evidence="1">The sequence shown here is derived from an EMBL/GenBank/DDBJ whole genome shotgun (WGS) entry which is preliminary data.</text>
</comment>
<dbReference type="Gene3D" id="2.60.450.10">
    <property type="entry name" value="Lipopolysaccharide (LPS) transport protein A like domain"/>
    <property type="match status" value="1"/>
</dbReference>
<dbReference type="InterPro" id="IPR010664">
    <property type="entry name" value="LipoPS_assembly_LptC-rel"/>
</dbReference>
<dbReference type="Proteomes" id="UP001226434">
    <property type="component" value="Unassembled WGS sequence"/>
</dbReference>
<reference evidence="1 2" key="1">
    <citation type="submission" date="2023-05" db="EMBL/GenBank/DDBJ databases">
        <title>Genome sequence of Pinibacter sp. MAH-24.</title>
        <authorList>
            <person name="Huq M.A."/>
        </authorList>
    </citation>
    <scope>NUCLEOTIDE SEQUENCE [LARGE SCALE GENOMIC DNA]</scope>
    <source>
        <strain evidence="1 2">MAH-24</strain>
    </source>
</reference>
<dbReference type="NCBIfam" id="TIGR04409">
    <property type="entry name" value="LptC_YrbK"/>
    <property type="match status" value="1"/>
</dbReference>
<accession>A0ABT6RD32</accession>
<keyword evidence="2" id="KW-1185">Reference proteome</keyword>
<dbReference type="Pfam" id="PF06835">
    <property type="entry name" value="LptC"/>
    <property type="match status" value="1"/>
</dbReference>
<organism evidence="1 2">
    <name type="scientific">Pinibacter soli</name>
    <dbReference type="NCBI Taxonomy" id="3044211"/>
    <lineage>
        <taxon>Bacteria</taxon>
        <taxon>Pseudomonadati</taxon>
        <taxon>Bacteroidota</taxon>
        <taxon>Chitinophagia</taxon>
        <taxon>Chitinophagales</taxon>
        <taxon>Chitinophagaceae</taxon>
        <taxon>Pinibacter</taxon>
    </lineage>
</organism>
<dbReference type="PROSITE" id="PS51257">
    <property type="entry name" value="PROKAR_LIPOPROTEIN"/>
    <property type="match status" value="1"/>
</dbReference>
<evidence type="ECO:0000313" key="1">
    <source>
        <dbReference type="EMBL" id="MDI3320295.1"/>
    </source>
</evidence>
<dbReference type="InterPro" id="IPR026265">
    <property type="entry name" value="LptC"/>
</dbReference>
<proteinExistence type="predicted"/>
<evidence type="ECO:0000313" key="2">
    <source>
        <dbReference type="Proteomes" id="UP001226434"/>
    </source>
</evidence>
<dbReference type="EMBL" id="JASBRG010000006">
    <property type="protein sequence ID" value="MDI3320295.1"/>
    <property type="molecule type" value="Genomic_DNA"/>
</dbReference>
<dbReference type="RefSeq" id="WP_282334392.1">
    <property type="nucleotide sequence ID" value="NZ_JASBRG010000006.1"/>
</dbReference>
<sequence length="192" mass="22117">MSKPGHIFSTFSKLAIGSFLLVACENDINEVRALTKTVTAMEQGREIVTYYSQSGKMRAKLTSPIMNRYDKDSTADAPFIEFPKTLHVDFFNDSLKVETKLDAKYGKYRENENKVFLKDSVIIINMSGDTVFCKELWWDQRKEKFYTDKYVELRTKRDTLRGFNGMEATQDLSSRTFFNFKGTTVVASDTMP</sequence>
<gene>
    <name evidence="1" type="primary">lptC</name>
    <name evidence="1" type="ORF">QJ048_10955</name>
</gene>
<protein>
    <submittedName>
        <fullName evidence="1">LPS export ABC transporter periplasmic protein LptC</fullName>
    </submittedName>
</protein>